<comment type="caution">
    <text evidence="1">The sequence shown here is derived from an EMBL/GenBank/DDBJ whole genome shotgun (WGS) entry which is preliminary data.</text>
</comment>
<sequence length="144" mass="15809">MASLSLSPYLRRSLLQLNYLRPTTPPTLAPLQMTTAFLHFIPLLHDARCLPSDSPAQLLLQLITGCEPVTLLFLPQRCIVLCTSLPADSSPPTRTVFPTETVSTSLLSQQVKFISLMSVMHQDTRVVGFAAPMNCASLQQLVLC</sequence>
<evidence type="ECO:0000313" key="2">
    <source>
        <dbReference type="Proteomes" id="UP000499080"/>
    </source>
</evidence>
<gene>
    <name evidence="1" type="ORF">AVEN_73883_1</name>
</gene>
<proteinExistence type="predicted"/>
<accession>A0A4Y2L3A1</accession>
<keyword evidence="2" id="KW-1185">Reference proteome</keyword>
<dbReference type="AlphaFoldDB" id="A0A4Y2L3A1"/>
<name>A0A4Y2L3A1_ARAVE</name>
<dbReference type="Proteomes" id="UP000499080">
    <property type="component" value="Unassembled WGS sequence"/>
</dbReference>
<dbReference type="EMBL" id="BGPR01117113">
    <property type="protein sequence ID" value="GBN09002.1"/>
    <property type="molecule type" value="Genomic_DNA"/>
</dbReference>
<protein>
    <submittedName>
        <fullName evidence="1">Uncharacterized protein</fullName>
    </submittedName>
</protein>
<reference evidence="1 2" key="1">
    <citation type="journal article" date="2019" name="Sci. Rep.">
        <title>Orb-weaving spider Araneus ventricosus genome elucidates the spidroin gene catalogue.</title>
        <authorList>
            <person name="Kono N."/>
            <person name="Nakamura H."/>
            <person name="Ohtoshi R."/>
            <person name="Moran D.A.P."/>
            <person name="Shinohara A."/>
            <person name="Yoshida Y."/>
            <person name="Fujiwara M."/>
            <person name="Mori M."/>
            <person name="Tomita M."/>
            <person name="Arakawa K."/>
        </authorList>
    </citation>
    <scope>NUCLEOTIDE SEQUENCE [LARGE SCALE GENOMIC DNA]</scope>
</reference>
<evidence type="ECO:0000313" key="1">
    <source>
        <dbReference type="EMBL" id="GBN09002.1"/>
    </source>
</evidence>
<organism evidence="1 2">
    <name type="scientific">Araneus ventricosus</name>
    <name type="common">Orbweaver spider</name>
    <name type="synonym">Epeira ventricosa</name>
    <dbReference type="NCBI Taxonomy" id="182803"/>
    <lineage>
        <taxon>Eukaryota</taxon>
        <taxon>Metazoa</taxon>
        <taxon>Ecdysozoa</taxon>
        <taxon>Arthropoda</taxon>
        <taxon>Chelicerata</taxon>
        <taxon>Arachnida</taxon>
        <taxon>Araneae</taxon>
        <taxon>Araneomorphae</taxon>
        <taxon>Entelegynae</taxon>
        <taxon>Araneoidea</taxon>
        <taxon>Araneidae</taxon>
        <taxon>Araneus</taxon>
    </lineage>
</organism>